<keyword evidence="3" id="KW-1185">Reference proteome</keyword>
<dbReference type="GeneID" id="29124544"/>
<feature type="compositionally biased region" description="Acidic residues" evidence="1">
    <location>
        <begin position="1"/>
        <end position="15"/>
    </location>
</feature>
<proteinExistence type="predicted"/>
<evidence type="ECO:0000256" key="1">
    <source>
        <dbReference type="SAM" id="MobiDB-lite"/>
    </source>
</evidence>
<dbReference type="KEGG" id="vg:29124544"/>
<dbReference type="RefSeq" id="YP_009303397.1">
    <property type="nucleotide sequence ID" value="NC_031255.2"/>
</dbReference>
<evidence type="ECO:0000313" key="3">
    <source>
        <dbReference type="Proteomes" id="UP000204094"/>
    </source>
</evidence>
<dbReference type="Proteomes" id="UP000204094">
    <property type="component" value="Segment"/>
</dbReference>
<feature type="compositionally biased region" description="Low complexity" evidence="1">
    <location>
        <begin position="241"/>
        <end position="256"/>
    </location>
</feature>
<evidence type="ECO:0000313" key="2">
    <source>
        <dbReference type="EMBL" id="AMS02936.1"/>
    </source>
</evidence>
<protein>
    <submittedName>
        <fullName evidence="2">Tail assembly chaperone</fullName>
    </submittedName>
</protein>
<feature type="region of interest" description="Disordered" evidence="1">
    <location>
        <begin position="240"/>
        <end position="279"/>
    </location>
</feature>
<name>A0A142KA03_9CAUD</name>
<reference evidence="2" key="1">
    <citation type="submission" date="2018-02" db="EMBL/GenBank/DDBJ databases">
        <authorList>
            <person name="Arnold Z.M."/>
            <person name="Basina A."/>
            <person name="Iyer A.M."/>
            <person name="Stoner T.H."/>
            <person name="Kasturiarachi N.S."/>
            <person name="Pressimone C.A."/>
            <person name="Schiebel J.G."/>
            <person name="Furbee E.C."/>
            <person name="Grubb S.R."/>
            <person name="Warner M.H."/>
            <person name="Montgomery M.T."/>
            <person name="Garlena R.A."/>
            <person name="Russell D.A."/>
            <person name="Pope W.H."/>
            <person name="Jacobs-Sera D."/>
            <person name="Hendrix R.W."/>
            <person name="Hatfull G.F."/>
        </authorList>
    </citation>
    <scope>NUCLEOTIDE SEQUENCE</scope>
</reference>
<dbReference type="EMBL" id="KU963252">
    <property type="protein sequence ID" value="AMS02936.1"/>
    <property type="molecule type" value="Genomic_DNA"/>
</dbReference>
<sequence>MKNDEYDQFEDDPQPESEPPPQKVVNKTPRPRREESPSPAPPAEPEIEKGLPKTAARMDEAEDPDMITVEHKGVELTVPASHGDWPLHAVDSMQQGLTARGLHALLGEEQWLALLRTGATNRDADVVMNKIAKARGLDSSGKMIGLIALLEQRGDEIESDLHDKGVDLVDLYRGRLTLRKVAVLIAFLPPTSALAIATNGGQAPWSLTEYLLTDLWALQARQLAGRKAPDSHPWRAEIMRRASASRTSSRRAALLRAEARRQNRNRPKVAGRRDGRARQ</sequence>
<gene>
    <name evidence="2" type="primary">15</name>
    <name evidence="2" type="ORF">SEA_SCHNABELTIER_15</name>
</gene>
<feature type="region of interest" description="Disordered" evidence="1">
    <location>
        <begin position="1"/>
        <end position="51"/>
    </location>
</feature>
<accession>A0A142KA03</accession>
<organism evidence="2 3">
    <name type="scientific">Gordonia phage Schnabeltier</name>
    <dbReference type="NCBI Taxonomy" id="1821561"/>
    <lineage>
        <taxon>Viruses</taxon>
        <taxon>Duplodnaviria</taxon>
        <taxon>Heunggongvirae</taxon>
        <taxon>Uroviricota</taxon>
        <taxon>Caudoviricetes</taxon>
        <taxon>Schnabeltiervirus</taxon>
        <taxon>Schnabeltiervirus schnabeltier</taxon>
    </lineage>
</organism>
<dbReference type="OrthoDB" id="19361at10239"/>